<dbReference type="InterPro" id="IPR020568">
    <property type="entry name" value="Ribosomal_Su5_D2-typ_SF"/>
</dbReference>
<dbReference type="PROSITE" id="PS00955">
    <property type="entry name" value="IGP_DEHYDRATASE_2"/>
    <property type="match status" value="1"/>
</dbReference>
<name>A0ABV6ZTL5_9PROT</name>
<dbReference type="EC" id="4.2.1.19" evidence="5 6"/>
<dbReference type="PANTHER" id="PTHR23133:SF2">
    <property type="entry name" value="IMIDAZOLEGLYCEROL-PHOSPHATE DEHYDRATASE"/>
    <property type="match status" value="1"/>
</dbReference>
<dbReference type="InterPro" id="IPR000807">
    <property type="entry name" value="ImidazoleglycerolP_deHydtase"/>
</dbReference>
<comment type="caution">
    <text evidence="7">The sequence shown here is derived from an EMBL/GenBank/DDBJ whole genome shotgun (WGS) entry which is preliminary data.</text>
</comment>
<dbReference type="PANTHER" id="PTHR23133">
    <property type="entry name" value="IMIDAZOLEGLYCEROL-PHOSPHATE DEHYDRATASE HIS7"/>
    <property type="match status" value="1"/>
</dbReference>
<accession>A0ABV6ZTL5</accession>
<evidence type="ECO:0000256" key="2">
    <source>
        <dbReference type="ARBA" id="ARBA00022605"/>
    </source>
</evidence>
<dbReference type="NCBIfam" id="NF002111">
    <property type="entry name" value="PRK00951.2-1"/>
    <property type="match status" value="1"/>
</dbReference>
<comment type="similarity">
    <text evidence="5 6">Belongs to the imidazoleglycerol-phosphate dehydratase family.</text>
</comment>
<dbReference type="InterPro" id="IPR038494">
    <property type="entry name" value="IGPD_sf"/>
</dbReference>
<evidence type="ECO:0000256" key="4">
    <source>
        <dbReference type="ARBA" id="ARBA00023239"/>
    </source>
</evidence>
<keyword evidence="8" id="KW-1185">Reference proteome</keyword>
<proteinExistence type="inferred from homology"/>
<dbReference type="Pfam" id="PF00475">
    <property type="entry name" value="IGPD"/>
    <property type="match status" value="1"/>
</dbReference>
<dbReference type="Proteomes" id="UP001595379">
    <property type="component" value="Unassembled WGS sequence"/>
</dbReference>
<reference evidence="8" key="1">
    <citation type="journal article" date="2019" name="Int. J. Syst. Evol. Microbiol.">
        <title>The Global Catalogue of Microorganisms (GCM) 10K type strain sequencing project: providing services to taxonomists for standard genome sequencing and annotation.</title>
        <authorList>
            <consortium name="The Broad Institute Genomics Platform"/>
            <consortium name="The Broad Institute Genome Sequencing Center for Infectious Disease"/>
            <person name="Wu L."/>
            <person name="Ma J."/>
        </authorList>
    </citation>
    <scope>NUCLEOTIDE SEQUENCE [LARGE SCALE GENOMIC DNA]</scope>
    <source>
        <strain evidence="8">KCTC 52487</strain>
    </source>
</reference>
<keyword evidence="2 5" id="KW-0028">Amino-acid biosynthesis</keyword>
<keyword evidence="3 5" id="KW-0368">Histidine biosynthesis</keyword>
<protein>
    <recommendedName>
        <fullName evidence="5 6">Imidazoleglycerol-phosphate dehydratase</fullName>
        <shortName evidence="5">IGPD</shortName>
        <ecNumber evidence="5 6">4.2.1.19</ecNumber>
    </recommendedName>
</protein>
<evidence type="ECO:0000256" key="6">
    <source>
        <dbReference type="RuleBase" id="RU000599"/>
    </source>
</evidence>
<evidence type="ECO:0000313" key="8">
    <source>
        <dbReference type="Proteomes" id="UP001595379"/>
    </source>
</evidence>
<evidence type="ECO:0000256" key="3">
    <source>
        <dbReference type="ARBA" id="ARBA00023102"/>
    </source>
</evidence>
<dbReference type="HAMAP" id="MF_00076">
    <property type="entry name" value="HisB"/>
    <property type="match status" value="1"/>
</dbReference>
<sequence>MTPDLRLDDPRRSVIDLQERLRSRVAAVLGVPADRIVLSPTPEALALAGFDRDQAIPVGRADNPVSALVTDTSVEQARRLELALSEVALRAALDAILPVGMAAREAESARHADLLQRAADRLRSWPEIASAAAEDRRISLTAREPLALRRKLAAAGIVAAEAEEGGFTLFCPSPADAEALAERLTSASSRSALIRRTTKETDIAVSLDLDRDGPVRAETGIEFFDHMLDQIGRHGGFALGVTAEGDVGVDAHHTIEDVCLALGEALRQALGDKRGIARFGFELPMDETRAGVWIDLSGRPFCKFEGTIPGERVAGFPVEMTPHAFRSLAEAMKASIHVRVDGENAHHMIEACFKAFGRALRQAIRVEGDAIPSTKGAL</sequence>
<dbReference type="Gene3D" id="3.30.230.40">
    <property type="entry name" value="Imidazole glycerol phosphate dehydratase, domain 1"/>
    <property type="match status" value="2"/>
</dbReference>
<comment type="subcellular location">
    <subcellularLocation>
        <location evidence="5 6">Cytoplasm</location>
    </subcellularLocation>
</comment>
<keyword evidence="5" id="KW-0963">Cytoplasm</keyword>
<comment type="catalytic activity">
    <reaction evidence="5 6">
        <text>D-erythro-1-(imidazol-4-yl)glycerol 3-phosphate = 3-(imidazol-4-yl)-2-oxopropyl phosphate + H2O</text>
        <dbReference type="Rhea" id="RHEA:11040"/>
        <dbReference type="ChEBI" id="CHEBI:15377"/>
        <dbReference type="ChEBI" id="CHEBI:57766"/>
        <dbReference type="ChEBI" id="CHEBI:58278"/>
        <dbReference type="EC" id="4.2.1.19"/>
    </reaction>
</comment>
<evidence type="ECO:0000256" key="1">
    <source>
        <dbReference type="ARBA" id="ARBA00005047"/>
    </source>
</evidence>
<dbReference type="CDD" id="cd07914">
    <property type="entry name" value="IGPD"/>
    <property type="match status" value="1"/>
</dbReference>
<dbReference type="RefSeq" id="WP_343163531.1">
    <property type="nucleotide sequence ID" value="NZ_JBHRSV010000001.1"/>
</dbReference>
<dbReference type="SUPFAM" id="SSF54211">
    <property type="entry name" value="Ribosomal protein S5 domain 2-like"/>
    <property type="match status" value="2"/>
</dbReference>
<evidence type="ECO:0000313" key="7">
    <source>
        <dbReference type="EMBL" id="MFC2924759.1"/>
    </source>
</evidence>
<organism evidence="7 8">
    <name type="scientific">Hyphobacterium vulgare</name>
    <dbReference type="NCBI Taxonomy" id="1736751"/>
    <lineage>
        <taxon>Bacteria</taxon>
        <taxon>Pseudomonadati</taxon>
        <taxon>Pseudomonadota</taxon>
        <taxon>Alphaproteobacteria</taxon>
        <taxon>Maricaulales</taxon>
        <taxon>Maricaulaceae</taxon>
        <taxon>Hyphobacterium</taxon>
    </lineage>
</organism>
<comment type="pathway">
    <text evidence="1 5 6">Amino-acid biosynthesis; L-histidine biosynthesis; L-histidine from 5-phospho-alpha-D-ribose 1-diphosphate: step 6/9.</text>
</comment>
<dbReference type="InterPro" id="IPR020565">
    <property type="entry name" value="ImidazoleglycerP_deHydtase_CS"/>
</dbReference>
<dbReference type="PROSITE" id="PS00954">
    <property type="entry name" value="IGP_DEHYDRATASE_1"/>
    <property type="match status" value="1"/>
</dbReference>
<dbReference type="GO" id="GO:0004424">
    <property type="term" value="F:imidazoleglycerol-phosphate dehydratase activity"/>
    <property type="evidence" value="ECO:0007669"/>
    <property type="project" value="UniProtKB-EC"/>
</dbReference>
<keyword evidence="4 5" id="KW-0456">Lyase</keyword>
<dbReference type="EMBL" id="JBHRSV010000001">
    <property type="protein sequence ID" value="MFC2924759.1"/>
    <property type="molecule type" value="Genomic_DNA"/>
</dbReference>
<gene>
    <name evidence="5 7" type="primary">hisB</name>
    <name evidence="7" type="ORF">ACFOOR_01425</name>
</gene>
<evidence type="ECO:0000256" key="5">
    <source>
        <dbReference type="HAMAP-Rule" id="MF_00076"/>
    </source>
</evidence>